<dbReference type="OrthoDB" id="41527at2759"/>
<evidence type="ECO:0000313" key="7">
    <source>
        <dbReference type="EMBL" id="OEU17000.1"/>
    </source>
</evidence>
<dbReference type="Proteomes" id="UP000095751">
    <property type="component" value="Unassembled WGS sequence"/>
</dbReference>
<evidence type="ECO:0000256" key="4">
    <source>
        <dbReference type="ARBA" id="ARBA00023136"/>
    </source>
</evidence>
<protein>
    <recommendedName>
        <fullName evidence="6">NnrU domain-containing protein</fullName>
    </recommendedName>
</protein>
<organism evidence="7 8">
    <name type="scientific">Fragilariopsis cylindrus CCMP1102</name>
    <dbReference type="NCBI Taxonomy" id="635003"/>
    <lineage>
        <taxon>Eukaryota</taxon>
        <taxon>Sar</taxon>
        <taxon>Stramenopiles</taxon>
        <taxon>Ochrophyta</taxon>
        <taxon>Bacillariophyta</taxon>
        <taxon>Bacillariophyceae</taxon>
        <taxon>Bacillariophycidae</taxon>
        <taxon>Bacillariales</taxon>
        <taxon>Bacillariaceae</taxon>
        <taxon>Fragilariopsis</taxon>
    </lineage>
</organism>
<dbReference type="GO" id="GO:0016020">
    <property type="term" value="C:membrane"/>
    <property type="evidence" value="ECO:0007669"/>
    <property type="project" value="UniProtKB-SubCell"/>
</dbReference>
<accession>A0A1E7FFQ4</accession>
<evidence type="ECO:0000259" key="6">
    <source>
        <dbReference type="Pfam" id="PF07298"/>
    </source>
</evidence>
<feature type="transmembrane region" description="Helical" evidence="5">
    <location>
        <begin position="219"/>
        <end position="240"/>
    </location>
</feature>
<keyword evidence="2 5" id="KW-0812">Transmembrane</keyword>
<keyword evidence="3 5" id="KW-1133">Transmembrane helix</keyword>
<dbReference type="InterPro" id="IPR009915">
    <property type="entry name" value="NnrU_dom"/>
</dbReference>
<sequence>MVLLLFSSYDNYLLDQRKHHSSSDRNGIGFFAYGFTTTPVTSIRGKSRLYNRQHPQRQRRWLEQNQHQPHHPIVALQLLPDPSFLTTLLLGDAEQLHALLFWVTAFASSHIGMSAIRQTLITNVFGQFVANDVLGIVGNEKLKLPDFWPGDSSGNVLFPDTETAGRQFYRIFYTIISFVTLGSSFSIYLSFVNNNQHHDSINILWNNLVGSSSSSDSDIIINICYVVATLSGAFSLASLLNASPLGLVPSFPEVNESTAIAPGDTLMGITRDDSMKFEPKGLTRITRHPLILPVVPWGLSTSILVGGNNQDYILFGGLALYAIVGCYCQDLRIIREEGSVGTVFTFNDNDGDENNIASGTKTNQKLLQFYNETSFVPFGALFDGRQSWDMILKEFPILPFFLLGIPSSFVIETIFLQFLNR</sequence>
<feature type="transmembrane region" description="Helical" evidence="5">
    <location>
        <begin position="171"/>
        <end position="191"/>
    </location>
</feature>
<dbReference type="AlphaFoldDB" id="A0A1E7FFQ4"/>
<comment type="subcellular location">
    <subcellularLocation>
        <location evidence="1">Membrane</location>
        <topology evidence="1">Multi-pass membrane protein</topology>
    </subcellularLocation>
</comment>
<feature type="transmembrane region" description="Helical" evidence="5">
    <location>
        <begin position="290"/>
        <end position="306"/>
    </location>
</feature>
<feature type="domain" description="NnrU" evidence="6">
    <location>
        <begin position="163"/>
        <end position="335"/>
    </location>
</feature>
<evidence type="ECO:0000256" key="1">
    <source>
        <dbReference type="ARBA" id="ARBA00004141"/>
    </source>
</evidence>
<reference evidence="7 8" key="1">
    <citation type="submission" date="2016-09" db="EMBL/GenBank/DDBJ databases">
        <title>Extensive genetic diversity and differential bi-allelic expression allows diatom success in the polar Southern Ocean.</title>
        <authorList>
            <consortium name="DOE Joint Genome Institute"/>
            <person name="Mock T."/>
            <person name="Otillar R.P."/>
            <person name="Strauss J."/>
            <person name="Dupont C."/>
            <person name="Frickenhaus S."/>
            <person name="Maumus F."/>
            <person name="Mcmullan M."/>
            <person name="Sanges R."/>
            <person name="Schmutz J."/>
            <person name="Toseland A."/>
            <person name="Valas R."/>
            <person name="Veluchamy A."/>
            <person name="Ward B.J."/>
            <person name="Allen A."/>
            <person name="Barry K."/>
            <person name="Falciatore A."/>
            <person name="Ferrante M."/>
            <person name="Fortunato A.E."/>
            <person name="Gloeckner G."/>
            <person name="Gruber A."/>
            <person name="Hipkin R."/>
            <person name="Janech M."/>
            <person name="Kroth P."/>
            <person name="Leese F."/>
            <person name="Lindquist E."/>
            <person name="Lyon B.R."/>
            <person name="Martin J."/>
            <person name="Mayer C."/>
            <person name="Parker M."/>
            <person name="Quesneville H."/>
            <person name="Raymond J."/>
            <person name="Uhlig C."/>
            <person name="Valentin K.U."/>
            <person name="Worden A.Z."/>
            <person name="Armbrust E.V."/>
            <person name="Bowler C."/>
            <person name="Green B."/>
            <person name="Moulton V."/>
            <person name="Van Oosterhout C."/>
            <person name="Grigoriev I."/>
        </authorList>
    </citation>
    <scope>NUCLEOTIDE SEQUENCE [LARGE SCALE GENOMIC DNA]</scope>
    <source>
        <strain evidence="7 8">CCMP1102</strain>
    </source>
</reference>
<evidence type="ECO:0000256" key="2">
    <source>
        <dbReference type="ARBA" id="ARBA00022692"/>
    </source>
</evidence>
<dbReference type="KEGG" id="fcy:FRACYDRAFT_208600"/>
<dbReference type="Pfam" id="PF07298">
    <property type="entry name" value="NnrU"/>
    <property type="match status" value="1"/>
</dbReference>
<keyword evidence="4 5" id="KW-0472">Membrane</keyword>
<feature type="transmembrane region" description="Helical" evidence="5">
    <location>
        <begin position="312"/>
        <end position="328"/>
    </location>
</feature>
<feature type="transmembrane region" description="Helical" evidence="5">
    <location>
        <begin position="395"/>
        <end position="419"/>
    </location>
</feature>
<evidence type="ECO:0000256" key="3">
    <source>
        <dbReference type="ARBA" id="ARBA00022989"/>
    </source>
</evidence>
<gene>
    <name evidence="7" type="ORF">FRACYDRAFT_208600</name>
</gene>
<dbReference type="EMBL" id="KV784358">
    <property type="protein sequence ID" value="OEU17000.1"/>
    <property type="molecule type" value="Genomic_DNA"/>
</dbReference>
<keyword evidence="8" id="KW-1185">Reference proteome</keyword>
<dbReference type="InParanoid" id="A0A1E7FFQ4"/>
<proteinExistence type="predicted"/>
<evidence type="ECO:0000313" key="8">
    <source>
        <dbReference type="Proteomes" id="UP000095751"/>
    </source>
</evidence>
<evidence type="ECO:0000256" key="5">
    <source>
        <dbReference type="SAM" id="Phobius"/>
    </source>
</evidence>
<name>A0A1E7FFQ4_9STRA</name>